<keyword evidence="3" id="KW-1133">Transmembrane helix</keyword>
<dbReference type="GO" id="GO:0016020">
    <property type="term" value="C:membrane"/>
    <property type="evidence" value="ECO:0007669"/>
    <property type="project" value="UniProtKB-SubCell"/>
</dbReference>
<sequence length="208" mass="22857">MDHPNHSSIHSLKGELTMMLSLQNVEKTTTPGETKLLASEILQSFNMANGDSFSEIKSHRRKAQFFVCLFVCFVFLGTTYKHSKTVVLDLDSIDVTSQRNLCEEGLLKSKGVYFCAFRSFISVVRVSLVSSMLFSSVTCAPIGIINKSQTMERAQINSASALESIQVMKAQQAVKSENTPVEVEQNTELPTCLRIRAPQGAGQSSVLG</sequence>
<comment type="subcellular location">
    <subcellularLocation>
        <location evidence="1">Membrane</location>
    </subcellularLocation>
</comment>
<organism evidence="4 5">
    <name type="scientific">Nyctereutes procyonoides</name>
    <name type="common">Raccoon dog</name>
    <name type="synonym">Canis procyonoides</name>
    <dbReference type="NCBI Taxonomy" id="34880"/>
    <lineage>
        <taxon>Eukaryota</taxon>
        <taxon>Metazoa</taxon>
        <taxon>Chordata</taxon>
        <taxon>Craniata</taxon>
        <taxon>Vertebrata</taxon>
        <taxon>Euteleostomi</taxon>
        <taxon>Mammalia</taxon>
        <taxon>Eutheria</taxon>
        <taxon>Laurasiatheria</taxon>
        <taxon>Carnivora</taxon>
        <taxon>Caniformia</taxon>
        <taxon>Canidae</taxon>
        <taxon>Nyctereutes</taxon>
    </lineage>
</organism>
<comment type="caution">
    <text evidence="4">The sequence shown here is derived from an EMBL/GenBank/DDBJ whole genome shotgun (WGS) entry which is preliminary data.</text>
</comment>
<name>A0A811YN49_NYCPR</name>
<reference evidence="4" key="1">
    <citation type="submission" date="2020-12" db="EMBL/GenBank/DDBJ databases">
        <authorList>
            <consortium name="Molecular Ecology Group"/>
        </authorList>
    </citation>
    <scope>NUCLEOTIDE SEQUENCE</scope>
    <source>
        <strain evidence="4">TBG_1078</strain>
    </source>
</reference>
<evidence type="ECO:0000256" key="1">
    <source>
        <dbReference type="ARBA" id="ARBA00004370"/>
    </source>
</evidence>
<gene>
    <name evidence="4" type="ORF">NYPRO_LOCUS8637</name>
</gene>
<dbReference type="PANTHER" id="PTHR46840">
    <property type="entry name" value="ARMADILLO REPEAT-CONTAINING PROTEIN 1"/>
    <property type="match status" value="1"/>
</dbReference>
<accession>A0A811YN49</accession>
<keyword evidence="5" id="KW-1185">Reference proteome</keyword>
<evidence type="ECO:0000313" key="4">
    <source>
        <dbReference type="EMBL" id="CAD7675842.1"/>
    </source>
</evidence>
<dbReference type="PANTHER" id="PTHR46840:SF1">
    <property type="entry name" value="ARMADILLO REPEAT-CONTAINING PROTEIN 1"/>
    <property type="match status" value="1"/>
</dbReference>
<feature type="transmembrane region" description="Helical" evidence="3">
    <location>
        <begin position="63"/>
        <end position="80"/>
    </location>
</feature>
<keyword evidence="3" id="KW-0812">Transmembrane</keyword>
<keyword evidence="2 3" id="KW-0472">Membrane</keyword>
<proteinExistence type="predicted"/>
<dbReference type="AlphaFoldDB" id="A0A811YN49"/>
<evidence type="ECO:0000313" key="5">
    <source>
        <dbReference type="Proteomes" id="UP000645828"/>
    </source>
</evidence>
<protein>
    <submittedName>
        <fullName evidence="4">(raccoon dog) hypothetical protein</fullName>
    </submittedName>
</protein>
<dbReference type="InterPro" id="IPR016617">
    <property type="entry name" value="ARMC1"/>
</dbReference>
<dbReference type="EMBL" id="CAJHUB010000676">
    <property type="protein sequence ID" value="CAD7675842.1"/>
    <property type="molecule type" value="Genomic_DNA"/>
</dbReference>
<feature type="transmembrane region" description="Helical" evidence="3">
    <location>
        <begin position="126"/>
        <end position="145"/>
    </location>
</feature>
<dbReference type="Proteomes" id="UP000645828">
    <property type="component" value="Unassembled WGS sequence"/>
</dbReference>
<evidence type="ECO:0000256" key="2">
    <source>
        <dbReference type="ARBA" id="ARBA00023136"/>
    </source>
</evidence>
<evidence type="ECO:0000256" key="3">
    <source>
        <dbReference type="SAM" id="Phobius"/>
    </source>
</evidence>